<evidence type="ECO:0000313" key="17">
    <source>
        <dbReference type="Proteomes" id="UP000527355"/>
    </source>
</evidence>
<name>A0A7J7UPB3_MYOMY</name>
<evidence type="ECO:0000256" key="10">
    <source>
        <dbReference type="ARBA" id="ARBA00023203"/>
    </source>
</evidence>
<keyword evidence="8" id="KW-0970">Cilium biogenesis/degradation</keyword>
<keyword evidence="4 14" id="KW-0117">Actin capping</keyword>
<evidence type="ECO:0000256" key="14">
    <source>
        <dbReference type="RuleBase" id="RU367130"/>
    </source>
</evidence>
<comment type="caution">
    <text evidence="16">The sequence shown here is derived from an EMBL/GenBank/DDBJ whole genome shotgun (WGS) entry which is preliminary data.</text>
</comment>
<dbReference type="SUPFAM" id="SSF55753">
    <property type="entry name" value="Actin depolymerizing proteins"/>
    <property type="match status" value="1"/>
</dbReference>
<keyword evidence="7" id="KW-0677">Repeat</keyword>
<dbReference type="GO" id="GO:0008154">
    <property type="term" value="P:actin polymerization or depolymerization"/>
    <property type="evidence" value="ECO:0007669"/>
    <property type="project" value="TreeGrafter"/>
</dbReference>
<comment type="similarity">
    <text evidence="2 14">Belongs to the villin/gelsolin family.</text>
</comment>
<comment type="subunit">
    <text evidence="13">Binds to actin and to fibronectin. Identified in a complex composed of ACTA1, COBL, GSN and TMSB4X. Interacts with the inactive form of EIF2AK2/PKR. Interacts with FLII.</text>
</comment>
<dbReference type="GO" id="GO:0015629">
    <property type="term" value="C:actin cytoskeleton"/>
    <property type="evidence" value="ECO:0007669"/>
    <property type="project" value="TreeGrafter"/>
</dbReference>
<organism evidence="16 17">
    <name type="scientific">Myotis myotis</name>
    <name type="common">Greater mouse-eared bat</name>
    <name type="synonym">Vespertilio myotis</name>
    <dbReference type="NCBI Taxonomy" id="51298"/>
    <lineage>
        <taxon>Eukaryota</taxon>
        <taxon>Metazoa</taxon>
        <taxon>Chordata</taxon>
        <taxon>Craniata</taxon>
        <taxon>Vertebrata</taxon>
        <taxon>Euteleostomi</taxon>
        <taxon>Mammalia</taxon>
        <taxon>Eutheria</taxon>
        <taxon>Laurasiatheria</taxon>
        <taxon>Chiroptera</taxon>
        <taxon>Yangochiroptera</taxon>
        <taxon>Vespertilionidae</taxon>
        <taxon>Myotis</taxon>
    </lineage>
</organism>
<evidence type="ECO:0000256" key="12">
    <source>
        <dbReference type="ARBA" id="ARBA00025132"/>
    </source>
</evidence>
<sequence length="207" mass="22889">MDAHPPRLFACSNKIGRFVVSAFMPWGMGGWGSGGGAEVEGHVSESRAQGSRAREKQICWHSTEEGAPCWPEPALQLPPLCCGEPSQGRKRAGCAVCFTSSIPSQIEEVPGELMQEDLATDDVMLLDTWDQVFVWVGKDSQEEEKTEALNSAKRYIETDPANRDRRTPITLVKQGFEPPSFVGWFLGWDDDYWSVDPLDRALADLAA</sequence>
<dbReference type="GO" id="GO:0005615">
    <property type="term" value="C:extracellular space"/>
    <property type="evidence" value="ECO:0007669"/>
    <property type="project" value="TreeGrafter"/>
</dbReference>
<dbReference type="InterPro" id="IPR007122">
    <property type="entry name" value="Villin/Gelsolin"/>
</dbReference>
<dbReference type="AlphaFoldDB" id="A0A7J7UPB3"/>
<accession>A0A7J7UPB3</accession>
<dbReference type="EMBL" id="JABWUV010000012">
    <property type="protein sequence ID" value="KAF6314632.1"/>
    <property type="molecule type" value="Genomic_DNA"/>
</dbReference>
<keyword evidence="11" id="KW-0206">Cytoskeleton</keyword>
<evidence type="ECO:0000256" key="11">
    <source>
        <dbReference type="ARBA" id="ARBA00023212"/>
    </source>
</evidence>
<evidence type="ECO:0000313" key="16">
    <source>
        <dbReference type="EMBL" id="KAF6314632.1"/>
    </source>
</evidence>
<dbReference type="GO" id="GO:0007417">
    <property type="term" value="P:central nervous system development"/>
    <property type="evidence" value="ECO:0007669"/>
    <property type="project" value="TreeGrafter"/>
</dbReference>
<evidence type="ECO:0000256" key="7">
    <source>
        <dbReference type="ARBA" id="ARBA00022737"/>
    </source>
</evidence>
<evidence type="ECO:0000256" key="1">
    <source>
        <dbReference type="ARBA" id="ARBA00004245"/>
    </source>
</evidence>
<dbReference type="InterPro" id="IPR029006">
    <property type="entry name" value="ADF-H/Gelsolin-like_dom_sf"/>
</dbReference>
<evidence type="ECO:0000256" key="2">
    <source>
        <dbReference type="ARBA" id="ARBA00008418"/>
    </source>
</evidence>
<evidence type="ECO:0000256" key="9">
    <source>
        <dbReference type="ARBA" id="ARBA00022837"/>
    </source>
</evidence>
<dbReference type="GO" id="GO:0005737">
    <property type="term" value="C:cytoplasm"/>
    <property type="evidence" value="ECO:0007669"/>
    <property type="project" value="UniProtKB-UniRule"/>
</dbReference>
<dbReference type="GO" id="GO:0051015">
    <property type="term" value="F:actin filament binding"/>
    <property type="evidence" value="ECO:0007669"/>
    <property type="project" value="UniProtKB-UniRule"/>
</dbReference>
<evidence type="ECO:0000256" key="4">
    <source>
        <dbReference type="ARBA" id="ARBA00022467"/>
    </source>
</evidence>
<dbReference type="PRINTS" id="PR00597">
    <property type="entry name" value="GELSOLIN"/>
</dbReference>
<dbReference type="PANTHER" id="PTHR11977">
    <property type="entry name" value="VILLIN"/>
    <property type="match status" value="1"/>
</dbReference>
<dbReference type="Gene3D" id="3.40.20.10">
    <property type="entry name" value="Severin"/>
    <property type="match status" value="1"/>
</dbReference>
<evidence type="ECO:0000256" key="8">
    <source>
        <dbReference type="ARBA" id="ARBA00022794"/>
    </source>
</evidence>
<dbReference type="Pfam" id="PF00626">
    <property type="entry name" value="Gelsolin"/>
    <property type="match status" value="1"/>
</dbReference>
<dbReference type="GO" id="GO:0051014">
    <property type="term" value="P:actin filament severing"/>
    <property type="evidence" value="ECO:0007669"/>
    <property type="project" value="UniProtKB-UniRule"/>
</dbReference>
<gene>
    <name evidence="16" type="ORF">mMyoMyo1_006052</name>
</gene>
<dbReference type="VEuPathDB" id="HostDB:GeneID_118667120"/>
<dbReference type="SMART" id="SM00262">
    <property type="entry name" value="GEL"/>
    <property type="match status" value="1"/>
</dbReference>
<comment type="subcellular location">
    <subcellularLocation>
        <location evidence="1 14">Cytoplasm</location>
        <location evidence="1 14">Cytoskeleton</location>
    </subcellularLocation>
</comment>
<keyword evidence="6" id="KW-0479">Metal-binding</keyword>
<keyword evidence="5 14" id="KW-0963">Cytoplasm</keyword>
<feature type="domain" description="Gelsolin-like" evidence="15">
    <location>
        <begin position="105"/>
        <end position="182"/>
    </location>
</feature>
<dbReference type="CDD" id="cd11291">
    <property type="entry name" value="gelsolin_S6_like"/>
    <property type="match status" value="1"/>
</dbReference>
<dbReference type="GO" id="GO:0005546">
    <property type="term" value="F:phosphatidylinositol-4,5-bisphosphate binding"/>
    <property type="evidence" value="ECO:0007669"/>
    <property type="project" value="TreeGrafter"/>
</dbReference>
<dbReference type="GO" id="GO:0060271">
    <property type="term" value="P:cilium assembly"/>
    <property type="evidence" value="ECO:0007669"/>
    <property type="project" value="UniProtKB-UniRule"/>
</dbReference>
<protein>
    <recommendedName>
        <fullName evidence="3 14">Gelsolin</fullName>
        <shortName evidence="14">ADF</shortName>
    </recommendedName>
    <alternativeName>
        <fullName evidence="14">Actin-depolymerizing factor</fullName>
    </alternativeName>
</protein>
<dbReference type="FunFam" id="3.40.20.10:FF:000005">
    <property type="entry name" value="Gelsolin"/>
    <property type="match status" value="1"/>
</dbReference>
<reference evidence="16 17" key="1">
    <citation type="journal article" date="2020" name="Nature">
        <title>Six reference-quality genomes reveal evolution of bat adaptations.</title>
        <authorList>
            <person name="Jebb D."/>
            <person name="Huang Z."/>
            <person name="Pippel M."/>
            <person name="Hughes G.M."/>
            <person name="Lavrichenko K."/>
            <person name="Devanna P."/>
            <person name="Winkler S."/>
            <person name="Jermiin L.S."/>
            <person name="Skirmuntt E.C."/>
            <person name="Katzourakis A."/>
            <person name="Burkitt-Gray L."/>
            <person name="Ray D.A."/>
            <person name="Sullivan K.A.M."/>
            <person name="Roscito J.G."/>
            <person name="Kirilenko B.M."/>
            <person name="Davalos L.M."/>
            <person name="Corthals A.P."/>
            <person name="Power M.L."/>
            <person name="Jones G."/>
            <person name="Ransome R.D."/>
            <person name="Dechmann D.K.N."/>
            <person name="Locatelli A.G."/>
            <person name="Puechmaille S.J."/>
            <person name="Fedrigo O."/>
            <person name="Jarvis E.D."/>
            <person name="Hiller M."/>
            <person name="Vernes S.C."/>
            <person name="Myers E.W."/>
            <person name="Teeling E.C."/>
        </authorList>
    </citation>
    <scope>NUCLEOTIDE SEQUENCE [LARGE SCALE GENOMIC DNA]</scope>
    <source>
        <strain evidence="16">MMyoMyo1</strain>
        <tissue evidence="16">Flight muscle</tissue>
    </source>
</reference>
<dbReference type="GO" id="GO:0051016">
    <property type="term" value="P:barbed-end actin filament capping"/>
    <property type="evidence" value="ECO:0007669"/>
    <property type="project" value="UniProtKB-UniRule"/>
</dbReference>
<dbReference type="PANTHER" id="PTHR11977:SF29">
    <property type="entry name" value="GELSOLIN"/>
    <property type="match status" value="1"/>
</dbReference>
<evidence type="ECO:0000256" key="13">
    <source>
        <dbReference type="ARBA" id="ARBA00046794"/>
    </source>
</evidence>
<comment type="function">
    <text evidence="12 14">Calcium-regulated, actin-modulating protein that binds to the plus (or barbed) ends of actin monomers or filaments, preventing monomer exchange (end-blocking or capping). It can promote the assembly of monomers into filaments (nucleation) as well as sever filaments already formed. Plays a role in ciliogenesis.</text>
</comment>
<evidence type="ECO:0000259" key="15">
    <source>
        <dbReference type="Pfam" id="PF00626"/>
    </source>
</evidence>
<keyword evidence="17" id="KW-1185">Reference proteome</keyword>
<keyword evidence="10 14" id="KW-0009">Actin-binding</keyword>
<dbReference type="Proteomes" id="UP000527355">
    <property type="component" value="Unassembled WGS sequence"/>
</dbReference>
<keyword evidence="9" id="KW-0106">Calcium</keyword>
<evidence type="ECO:0000256" key="3">
    <source>
        <dbReference type="ARBA" id="ARBA00018797"/>
    </source>
</evidence>
<evidence type="ECO:0000256" key="6">
    <source>
        <dbReference type="ARBA" id="ARBA00022723"/>
    </source>
</evidence>
<proteinExistence type="inferred from homology"/>
<dbReference type="GO" id="GO:0046872">
    <property type="term" value="F:metal ion binding"/>
    <property type="evidence" value="ECO:0007669"/>
    <property type="project" value="UniProtKB-KW"/>
</dbReference>
<dbReference type="InterPro" id="IPR007123">
    <property type="entry name" value="Gelsolin-like_dom"/>
</dbReference>
<evidence type="ECO:0000256" key="5">
    <source>
        <dbReference type="ARBA" id="ARBA00022490"/>
    </source>
</evidence>